<feature type="repeat" description="HEAT" evidence="2">
    <location>
        <begin position="568"/>
        <end position="606"/>
    </location>
</feature>
<evidence type="ECO:0000256" key="3">
    <source>
        <dbReference type="SAM" id="MobiDB-lite"/>
    </source>
</evidence>
<dbReference type="GO" id="GO:0019888">
    <property type="term" value="F:protein phosphatase regulator activity"/>
    <property type="evidence" value="ECO:0007669"/>
    <property type="project" value="TreeGrafter"/>
</dbReference>
<evidence type="ECO:0000313" key="6">
    <source>
        <dbReference type="Proteomes" id="UP000053424"/>
    </source>
</evidence>
<evidence type="ECO:0008006" key="7">
    <source>
        <dbReference type="Google" id="ProtNLM"/>
    </source>
</evidence>
<keyword evidence="4" id="KW-1133">Transmembrane helix</keyword>
<feature type="transmembrane region" description="Helical" evidence="4">
    <location>
        <begin position="973"/>
        <end position="991"/>
    </location>
</feature>
<sequence length="1372" mass="150507">MYPPTHISLPPPIVWSNDPPSPDIYFTPPTSPDVITDDPFPPPSDIAIDLAIDDDGLSTLEKIYLYSRSKAAFHRVFIVHALPAYLHNVTPQEAVEYVLPLLSGLAMDDDEPVKEALAAELVPIIWWFFAHCQIIPDDLKPEEAYASSSTTVTISVQAFTPILGTLLLSSNTRVGGAARYAVVDLLSRMKKADDKERGAFRHHPHRSPGEMIHPWEISKNSRDLDDDDEAPLQTGMFEILQQVVIGMGRLDVDYEPEQEPIEQPSMQIDRSNPYFPATPSSNPQQSRSNYASWYAAAASPEPSSTPARLSHPSTNAFSPGTEFPPPPPKSPSPMSPPERHTSGTIGPQMDEMYTEGGDDEQAAVGRLSSMSLMAAVTASGTLGGETQRAFVREVERVGHDPVYWVRREASFALGALAKVVPEEIVIKSLLPLYNALRWDVVWHVRHSALFALPALLARLSPAQRRTVALETVVALSADINETVRCGVLEALGEVIYTFHQDAEGPPEVLVHLFLGPKKDPSRTEKPHSPDSVPTPLELFHSDPKRPLICAFNFPAVALTLGGRRWSELRETYLDLTTDPTCGVRLTLAASLGELAKIIGTDNTQKDLLNVWWMYIDFEDEGVRTKALESLNDIIGVVGNEIGHTLVQGLLTRWDGGKLRGWRERETVLKNIGSWINRIGLGSAVLARGLLLKGLEDNVAAVREAAVMAIPEVWILFSSQQEVIHDLGGNVRQLATSTKYRRRMTFIASQQALALAVDGNGRPVISLADDDFLSVVASLADDTIEGVRIGVARFAAAIYSNLVRQSHAIPSILTDLVHRLSQDSSHEVQSYVVHLKPRRRSVPESDGSPTNARRSAKRLSQLSTFSRPPQPHLPAGTNRDEERSFSGDSACRDGSRRDLDGNASLVPEHMSHAGVPPPSFYGNAIMLNLLKTLRYFVFVIFVICNAIIISVAVWNMSIAEIILVDSAAKEIDGYLIFLGASGLLLTFLTLFSELSGKDVFLTRVWFELLWVGLFCIMNLVGAAVTTAYNGSQACDSRVLALLTSSQESPCASSSQVLQAFTWISAILLLGYFTLLFALTIIKRREDSSIWSYNVRKFPLMKGQALKSAPASPSLPRFRGQPPVIAAPRPRRIAAIRQAILSYRSGLSLDYEIEHYQTPDLAPVAAPARRTQKWTAPSPSPPPPVHAPVHQQPVFSSPFYHTSVQVAIEDQQPQPPPPVQQSQIRRLPPSPPPLGDWPRLDAASRPRTTKRKPLPQPLPPAQVEPIPPIQSRSGAVARLQPQPHPQPRARPPPPSQSRHPLPPHTASIPTSTSYIFDAPALSAALQPLASQPATARKSKSRPSGPRRPSDSMNDGRPPPLDLSSISSFRSPGFR</sequence>
<feature type="region of interest" description="Disordered" evidence="3">
    <location>
        <begin position="299"/>
        <end position="355"/>
    </location>
</feature>
<feature type="region of interest" description="Disordered" evidence="3">
    <location>
        <begin position="194"/>
        <end position="215"/>
    </location>
</feature>
<dbReference type="Proteomes" id="UP000053424">
    <property type="component" value="Unassembled WGS sequence"/>
</dbReference>
<proteinExistence type="predicted"/>
<evidence type="ECO:0000256" key="2">
    <source>
        <dbReference type="PROSITE-ProRule" id="PRU00103"/>
    </source>
</evidence>
<feature type="compositionally biased region" description="Basic and acidic residues" evidence="3">
    <location>
        <begin position="877"/>
        <end position="896"/>
    </location>
</feature>
<dbReference type="InterPro" id="IPR051023">
    <property type="entry name" value="PP2A_Regulatory_Subunit_A"/>
</dbReference>
<dbReference type="PROSITE" id="PS50077">
    <property type="entry name" value="HEAT_REPEAT"/>
    <property type="match status" value="1"/>
</dbReference>
<feature type="region of interest" description="Disordered" evidence="3">
    <location>
        <begin position="1208"/>
        <end position="1311"/>
    </location>
</feature>
<dbReference type="EMBL" id="KN831768">
    <property type="protein sequence ID" value="KIM49226.1"/>
    <property type="molecule type" value="Genomic_DNA"/>
</dbReference>
<dbReference type="Gene3D" id="1.25.10.10">
    <property type="entry name" value="Leucine-rich Repeat Variant"/>
    <property type="match status" value="1"/>
</dbReference>
<dbReference type="GO" id="GO:0005737">
    <property type="term" value="C:cytoplasm"/>
    <property type="evidence" value="ECO:0007669"/>
    <property type="project" value="TreeGrafter"/>
</dbReference>
<keyword evidence="1" id="KW-0677">Repeat</keyword>
<evidence type="ECO:0000313" key="5">
    <source>
        <dbReference type="EMBL" id="KIM49226.1"/>
    </source>
</evidence>
<dbReference type="PANTHER" id="PTHR10648">
    <property type="entry name" value="SERINE/THREONINE-PROTEIN PHOSPHATASE PP2A 65 KDA REGULATORY SUBUNIT"/>
    <property type="match status" value="1"/>
</dbReference>
<feature type="compositionally biased region" description="Polar residues" evidence="3">
    <location>
        <begin position="1361"/>
        <end position="1372"/>
    </location>
</feature>
<dbReference type="InterPro" id="IPR021133">
    <property type="entry name" value="HEAT_type_2"/>
</dbReference>
<dbReference type="InterPro" id="IPR016024">
    <property type="entry name" value="ARM-type_fold"/>
</dbReference>
<name>A0A0C3CZF8_HEBCY</name>
<feature type="region of interest" description="Disordered" evidence="3">
    <location>
        <begin position="260"/>
        <end position="287"/>
    </location>
</feature>
<dbReference type="InterPro" id="IPR011989">
    <property type="entry name" value="ARM-like"/>
</dbReference>
<dbReference type="PANTHER" id="PTHR10648:SF1">
    <property type="entry name" value="SERINE_THREONINE-PROTEIN PHOSPHATASE 4 REGULATORY SUBUNIT 1"/>
    <property type="match status" value="1"/>
</dbReference>
<feature type="transmembrane region" description="Helical" evidence="4">
    <location>
        <begin position="1003"/>
        <end position="1027"/>
    </location>
</feature>
<reference evidence="5 6" key="1">
    <citation type="submission" date="2014-04" db="EMBL/GenBank/DDBJ databases">
        <authorList>
            <consortium name="DOE Joint Genome Institute"/>
            <person name="Kuo A."/>
            <person name="Gay G."/>
            <person name="Dore J."/>
            <person name="Kohler A."/>
            <person name="Nagy L.G."/>
            <person name="Floudas D."/>
            <person name="Copeland A."/>
            <person name="Barry K.W."/>
            <person name="Cichocki N."/>
            <person name="Veneault-Fourrey C."/>
            <person name="LaButti K."/>
            <person name="Lindquist E.A."/>
            <person name="Lipzen A."/>
            <person name="Lundell T."/>
            <person name="Morin E."/>
            <person name="Murat C."/>
            <person name="Sun H."/>
            <person name="Tunlid A."/>
            <person name="Henrissat B."/>
            <person name="Grigoriev I.V."/>
            <person name="Hibbett D.S."/>
            <person name="Martin F."/>
            <person name="Nordberg H.P."/>
            <person name="Cantor M.N."/>
            <person name="Hua S.X."/>
        </authorList>
    </citation>
    <scope>NUCLEOTIDE SEQUENCE [LARGE SCALE GENOMIC DNA]</scope>
    <source>
        <strain evidence="6">h7</strain>
    </source>
</reference>
<dbReference type="SUPFAM" id="SSF48371">
    <property type="entry name" value="ARM repeat"/>
    <property type="match status" value="1"/>
</dbReference>
<organism evidence="5 6">
    <name type="scientific">Hebeloma cylindrosporum</name>
    <dbReference type="NCBI Taxonomy" id="76867"/>
    <lineage>
        <taxon>Eukaryota</taxon>
        <taxon>Fungi</taxon>
        <taxon>Dikarya</taxon>
        <taxon>Basidiomycota</taxon>
        <taxon>Agaricomycotina</taxon>
        <taxon>Agaricomycetes</taxon>
        <taxon>Agaricomycetidae</taxon>
        <taxon>Agaricales</taxon>
        <taxon>Agaricineae</taxon>
        <taxon>Hymenogastraceae</taxon>
        <taxon>Hebeloma</taxon>
    </lineage>
</organism>
<feature type="region of interest" description="Disordered" evidence="3">
    <location>
        <begin position="1323"/>
        <end position="1372"/>
    </location>
</feature>
<protein>
    <recommendedName>
        <fullName evidence="7">TOG domain-containing protein</fullName>
    </recommendedName>
</protein>
<feature type="transmembrane region" description="Helical" evidence="4">
    <location>
        <begin position="934"/>
        <end position="953"/>
    </location>
</feature>
<feature type="transmembrane region" description="Helical" evidence="4">
    <location>
        <begin position="1058"/>
        <end position="1080"/>
    </location>
</feature>
<gene>
    <name evidence="5" type="ORF">M413DRAFT_21488</name>
</gene>
<feature type="compositionally biased region" description="Pro residues" evidence="3">
    <location>
        <begin position="322"/>
        <end position="336"/>
    </location>
</feature>
<feature type="compositionally biased region" description="Polar residues" evidence="3">
    <location>
        <begin position="846"/>
        <end position="866"/>
    </location>
</feature>
<reference evidence="6" key="2">
    <citation type="submission" date="2015-01" db="EMBL/GenBank/DDBJ databases">
        <title>Evolutionary Origins and Diversification of the Mycorrhizal Mutualists.</title>
        <authorList>
            <consortium name="DOE Joint Genome Institute"/>
            <consortium name="Mycorrhizal Genomics Consortium"/>
            <person name="Kohler A."/>
            <person name="Kuo A."/>
            <person name="Nagy L.G."/>
            <person name="Floudas D."/>
            <person name="Copeland A."/>
            <person name="Barry K.W."/>
            <person name="Cichocki N."/>
            <person name="Veneault-Fourrey C."/>
            <person name="LaButti K."/>
            <person name="Lindquist E.A."/>
            <person name="Lipzen A."/>
            <person name="Lundell T."/>
            <person name="Morin E."/>
            <person name="Murat C."/>
            <person name="Riley R."/>
            <person name="Ohm R."/>
            <person name="Sun H."/>
            <person name="Tunlid A."/>
            <person name="Henrissat B."/>
            <person name="Grigoriev I.V."/>
            <person name="Hibbett D.S."/>
            <person name="Martin F."/>
        </authorList>
    </citation>
    <scope>NUCLEOTIDE SEQUENCE [LARGE SCALE GENOMIC DNA]</scope>
    <source>
        <strain evidence="6">h7</strain>
    </source>
</reference>
<keyword evidence="4" id="KW-0472">Membrane</keyword>
<keyword evidence="4" id="KW-0812">Transmembrane</keyword>
<dbReference type="HOGENOM" id="CLU_256205_0_0_1"/>
<keyword evidence="6" id="KW-1185">Reference proteome</keyword>
<accession>A0A0C3CZF8</accession>
<feature type="compositionally biased region" description="Pro residues" evidence="3">
    <location>
        <begin position="1252"/>
        <end position="1266"/>
    </location>
</feature>
<dbReference type="OrthoDB" id="340346at2759"/>
<dbReference type="STRING" id="686832.A0A0C3CZF8"/>
<evidence type="ECO:0000256" key="4">
    <source>
        <dbReference type="SAM" id="Phobius"/>
    </source>
</evidence>
<feature type="region of interest" description="Disordered" evidence="3">
    <location>
        <begin position="834"/>
        <end position="896"/>
    </location>
</feature>
<feature type="region of interest" description="Disordered" evidence="3">
    <location>
        <begin position="1164"/>
        <end position="1190"/>
    </location>
</feature>
<evidence type="ECO:0000256" key="1">
    <source>
        <dbReference type="ARBA" id="ARBA00022737"/>
    </source>
</evidence>
<feature type="compositionally biased region" description="Pro residues" evidence="3">
    <location>
        <begin position="1280"/>
        <end position="1301"/>
    </location>
</feature>